<dbReference type="AlphaFoldDB" id="A0A0F4GED9"/>
<evidence type="ECO:0000313" key="2">
    <source>
        <dbReference type="Proteomes" id="UP000033647"/>
    </source>
</evidence>
<organism evidence="1 2">
    <name type="scientific">Zymoseptoria brevis</name>
    <dbReference type="NCBI Taxonomy" id="1047168"/>
    <lineage>
        <taxon>Eukaryota</taxon>
        <taxon>Fungi</taxon>
        <taxon>Dikarya</taxon>
        <taxon>Ascomycota</taxon>
        <taxon>Pezizomycotina</taxon>
        <taxon>Dothideomycetes</taxon>
        <taxon>Dothideomycetidae</taxon>
        <taxon>Mycosphaerellales</taxon>
        <taxon>Mycosphaerellaceae</taxon>
        <taxon>Zymoseptoria</taxon>
    </lineage>
</organism>
<gene>
    <name evidence="1" type="ORF">TI39_contig2409g00001</name>
</gene>
<dbReference type="Proteomes" id="UP000033647">
    <property type="component" value="Unassembled WGS sequence"/>
</dbReference>
<keyword evidence="2" id="KW-1185">Reference proteome</keyword>
<sequence length="55" mass="5982">GANKVAILTDKHPIVISEPEERADSADSKGSILVPNSLYFRGVYPYADAYLDNIS</sequence>
<proteinExistence type="predicted"/>
<reference evidence="1 2" key="1">
    <citation type="submission" date="2015-03" db="EMBL/GenBank/DDBJ databases">
        <title>RNA-seq based gene annotation and comparative genomics of four Zymoseptoria species reveal species-specific pathogenicity related genes and transposable element activity.</title>
        <authorList>
            <person name="Grandaubert J."/>
            <person name="Bhattacharyya A."/>
            <person name="Stukenbrock E.H."/>
        </authorList>
    </citation>
    <scope>NUCLEOTIDE SEQUENCE [LARGE SCALE GENOMIC DNA]</scope>
    <source>
        <strain evidence="1 2">Zb18110</strain>
    </source>
</reference>
<accession>A0A0F4GED9</accession>
<dbReference type="EMBL" id="LAFY01002387">
    <property type="protein sequence ID" value="KJX95689.1"/>
    <property type="molecule type" value="Genomic_DNA"/>
</dbReference>
<evidence type="ECO:0000313" key="1">
    <source>
        <dbReference type="EMBL" id="KJX95689.1"/>
    </source>
</evidence>
<protein>
    <submittedName>
        <fullName evidence="1">Uncharacterized protein</fullName>
    </submittedName>
</protein>
<name>A0A0F4GED9_9PEZI</name>
<comment type="caution">
    <text evidence="1">The sequence shown here is derived from an EMBL/GenBank/DDBJ whole genome shotgun (WGS) entry which is preliminary data.</text>
</comment>
<feature type="non-terminal residue" evidence="1">
    <location>
        <position position="1"/>
    </location>
</feature>